<gene>
    <name evidence="2" type="ORF">JYB88_07200</name>
</gene>
<reference evidence="2 3" key="1">
    <citation type="submission" date="2021-03" db="EMBL/GenBank/DDBJ databases">
        <title>Novel species identification of genus Shewanella.</title>
        <authorList>
            <person name="Liu G."/>
            <person name="Zhang Q."/>
        </authorList>
    </citation>
    <scope>NUCLEOTIDE SEQUENCE [LARGE SCALE GENOMIC DNA]</scope>
    <source>
        <strain evidence="2 3">FJAT-53726</strain>
    </source>
</reference>
<organism evidence="2 3">
    <name type="scientific">Shewanella cyperi</name>
    <dbReference type="NCBI Taxonomy" id="2814292"/>
    <lineage>
        <taxon>Bacteria</taxon>
        <taxon>Pseudomonadati</taxon>
        <taxon>Pseudomonadota</taxon>
        <taxon>Gammaproteobacteria</taxon>
        <taxon>Alteromonadales</taxon>
        <taxon>Shewanellaceae</taxon>
        <taxon>Shewanella</taxon>
    </lineage>
</organism>
<dbReference type="PANTHER" id="PTHR33993:SF14">
    <property type="entry name" value="GB|AAF24581.1"/>
    <property type="match status" value="1"/>
</dbReference>
<dbReference type="Pfam" id="PF00903">
    <property type="entry name" value="Glyoxalase"/>
    <property type="match status" value="1"/>
</dbReference>
<dbReference type="InterPro" id="IPR052164">
    <property type="entry name" value="Anthracycline_SecMetBiosynth"/>
</dbReference>
<dbReference type="RefSeq" id="WP_207325968.1">
    <property type="nucleotide sequence ID" value="NZ_CP071504.1"/>
</dbReference>
<sequence length="125" mass="13602">MNSPFTTPGALGWHELASRDPRQSMSFYSQVFGWQFKTIKLQDGPYHIIENHGEAIGGIAPDKGTGPARWTGYITVEDVDEVAANACRLGGKLLHGPEDIAGIGRFCWLEDPQGAVIAAISYLKD</sequence>
<dbReference type="SUPFAM" id="SSF54593">
    <property type="entry name" value="Glyoxalase/Bleomycin resistance protein/Dihydroxybiphenyl dioxygenase"/>
    <property type="match status" value="1"/>
</dbReference>
<dbReference type="Gene3D" id="3.10.180.10">
    <property type="entry name" value="2,3-Dihydroxybiphenyl 1,2-Dioxygenase, domain 1"/>
    <property type="match status" value="1"/>
</dbReference>
<feature type="domain" description="VOC" evidence="1">
    <location>
        <begin position="10"/>
        <end position="122"/>
    </location>
</feature>
<dbReference type="AlphaFoldDB" id="A0A974XN49"/>
<evidence type="ECO:0000259" key="1">
    <source>
        <dbReference type="PROSITE" id="PS51819"/>
    </source>
</evidence>
<dbReference type="InterPro" id="IPR037523">
    <property type="entry name" value="VOC_core"/>
</dbReference>
<protein>
    <submittedName>
        <fullName evidence="2">VOC family protein</fullName>
    </submittedName>
</protein>
<dbReference type="KEGG" id="scyp:JYB88_07200"/>
<dbReference type="InterPro" id="IPR004360">
    <property type="entry name" value="Glyas_Fos-R_dOase_dom"/>
</dbReference>
<evidence type="ECO:0000313" key="3">
    <source>
        <dbReference type="Proteomes" id="UP000663281"/>
    </source>
</evidence>
<keyword evidence="3" id="KW-1185">Reference proteome</keyword>
<dbReference type="EMBL" id="CP071504">
    <property type="protein sequence ID" value="QSX31409.1"/>
    <property type="molecule type" value="Genomic_DNA"/>
</dbReference>
<accession>A0A974XN49</accession>
<dbReference type="CDD" id="cd07247">
    <property type="entry name" value="SgaA_N_like"/>
    <property type="match status" value="1"/>
</dbReference>
<dbReference type="InterPro" id="IPR029068">
    <property type="entry name" value="Glyas_Bleomycin-R_OHBP_Dase"/>
</dbReference>
<dbReference type="PROSITE" id="PS51819">
    <property type="entry name" value="VOC"/>
    <property type="match status" value="1"/>
</dbReference>
<proteinExistence type="predicted"/>
<name>A0A974XN49_9GAMM</name>
<dbReference type="PANTHER" id="PTHR33993">
    <property type="entry name" value="GLYOXALASE-RELATED"/>
    <property type="match status" value="1"/>
</dbReference>
<evidence type="ECO:0000313" key="2">
    <source>
        <dbReference type="EMBL" id="QSX31409.1"/>
    </source>
</evidence>
<dbReference type="Proteomes" id="UP000663281">
    <property type="component" value="Chromosome"/>
</dbReference>